<dbReference type="Proteomes" id="UP000286077">
    <property type="component" value="Unassembled WGS sequence"/>
</dbReference>
<gene>
    <name evidence="5" type="ORF">DW192_00275</name>
    <name evidence="4" type="ORF">DW916_08125</name>
    <name evidence="3" type="ORF">DWV60_14090</name>
    <name evidence="2" type="ORF">F7D71_02020</name>
</gene>
<keyword evidence="1" id="KW-0812">Transmembrane</keyword>
<dbReference type="EMBL" id="QRKB01000001">
    <property type="protein sequence ID" value="RHH85201.1"/>
    <property type="molecule type" value="Genomic_DNA"/>
</dbReference>
<organism evidence="5 6">
    <name type="scientific">Segatella copri</name>
    <dbReference type="NCBI Taxonomy" id="165179"/>
    <lineage>
        <taxon>Bacteria</taxon>
        <taxon>Pseudomonadati</taxon>
        <taxon>Bacteroidota</taxon>
        <taxon>Bacteroidia</taxon>
        <taxon>Bacteroidales</taxon>
        <taxon>Prevotellaceae</taxon>
        <taxon>Segatella</taxon>
    </lineage>
</organism>
<protein>
    <submittedName>
        <fullName evidence="5">Uncharacterized protein</fullName>
    </submittedName>
</protein>
<evidence type="ECO:0000256" key="1">
    <source>
        <dbReference type="SAM" id="Phobius"/>
    </source>
</evidence>
<evidence type="ECO:0000313" key="2">
    <source>
        <dbReference type="EMBL" id="MQN76661.1"/>
    </source>
</evidence>
<evidence type="ECO:0000313" key="5">
    <source>
        <dbReference type="EMBL" id="RHH85201.1"/>
    </source>
</evidence>
<dbReference type="Proteomes" id="UP000284990">
    <property type="component" value="Unassembled WGS sequence"/>
</dbReference>
<dbReference type="AlphaFoldDB" id="A0A3R6E5E0"/>
<dbReference type="Proteomes" id="UP000423156">
    <property type="component" value="Unassembled WGS sequence"/>
</dbReference>
<dbReference type="EMBL" id="VZBZ01000013">
    <property type="protein sequence ID" value="MQN76661.1"/>
    <property type="molecule type" value="Genomic_DNA"/>
</dbReference>
<evidence type="ECO:0000313" key="6">
    <source>
        <dbReference type="Proteomes" id="UP000284548"/>
    </source>
</evidence>
<dbReference type="Proteomes" id="UP000284548">
    <property type="component" value="Unassembled WGS sequence"/>
</dbReference>
<reference evidence="6 7" key="1">
    <citation type="submission" date="2018-08" db="EMBL/GenBank/DDBJ databases">
        <title>A genome reference for cultivated species of the human gut microbiota.</title>
        <authorList>
            <person name="Zou Y."/>
            <person name="Xue W."/>
            <person name="Luo G."/>
        </authorList>
    </citation>
    <scope>NUCLEOTIDE SEQUENCE [LARGE SCALE GENOMIC DNA]</scope>
    <source>
        <strain evidence="3 8">AF11-14</strain>
        <strain evidence="5 6">AM16-54</strain>
        <strain evidence="4 7">AM42-23AC</strain>
    </source>
</reference>
<name>A0A3R6E5E0_9BACT</name>
<evidence type="ECO:0000313" key="8">
    <source>
        <dbReference type="Proteomes" id="UP000286077"/>
    </source>
</evidence>
<evidence type="ECO:0000313" key="9">
    <source>
        <dbReference type="Proteomes" id="UP000423156"/>
    </source>
</evidence>
<evidence type="ECO:0000313" key="4">
    <source>
        <dbReference type="EMBL" id="RHA86822.1"/>
    </source>
</evidence>
<comment type="caution">
    <text evidence="5">The sequence shown here is derived from an EMBL/GenBank/DDBJ whole genome shotgun (WGS) entry which is preliminary data.</text>
</comment>
<reference evidence="9" key="2">
    <citation type="submission" date="2019-09" db="EMBL/GenBank/DDBJ databases">
        <title>Distinct polysaccharide growth profiles of human intestinal Prevotella copri isolates.</title>
        <authorList>
            <person name="Fehlner-Peach H."/>
            <person name="Magnabosco C."/>
            <person name="Raghavan V."/>
            <person name="Scher J.U."/>
            <person name="Tett A."/>
            <person name="Cox L.M."/>
            <person name="Gottsegen C."/>
            <person name="Watters A."/>
            <person name="Wiltshire- Gordon J.D."/>
            <person name="Segata N."/>
            <person name="Bonneau R."/>
            <person name="Littman D.R."/>
        </authorList>
    </citation>
    <scope>NUCLEOTIDE SEQUENCE [LARGE SCALE GENOMIC DNA]</scope>
    <source>
        <strain evidence="9">BU41712</strain>
    </source>
</reference>
<evidence type="ECO:0000313" key="7">
    <source>
        <dbReference type="Proteomes" id="UP000284990"/>
    </source>
</evidence>
<keyword evidence="1" id="KW-0472">Membrane</keyword>
<proteinExistence type="predicted"/>
<accession>A0A3R6E5E0</accession>
<reference evidence="2" key="3">
    <citation type="submission" date="2022-12" db="EMBL/GenBank/DDBJ databases">
        <title>Distinct polysaccharide growth profiles of human intestinal Prevotella copri isolates.</title>
        <authorList>
            <person name="Fehlner-Peach H."/>
            <person name="Magnabosco C."/>
            <person name="Raghavan V."/>
            <person name="Scher J.U."/>
            <person name="Tett A."/>
            <person name="Cox L.M."/>
            <person name="Gottsegen C."/>
            <person name="Watters A."/>
            <person name="Wiltshire- Gordon J.D."/>
            <person name="Segata N."/>
            <person name="Bonneau R."/>
            <person name="Littman D.R."/>
        </authorList>
    </citation>
    <scope>NUCLEOTIDE SEQUENCE</scope>
    <source>
        <strain evidence="2">BU41712</strain>
    </source>
</reference>
<keyword evidence="1" id="KW-1133">Transmembrane helix</keyword>
<dbReference type="RefSeq" id="WP_118141532.1">
    <property type="nucleotide sequence ID" value="NZ_JAQEAK010000013.1"/>
</dbReference>
<feature type="transmembrane region" description="Helical" evidence="1">
    <location>
        <begin position="128"/>
        <end position="150"/>
    </location>
</feature>
<sequence length="159" mass="18658">MEIAEIEQIIEACNFDVASQTQRAETFNVIDAIVEMRKYEGRFNAKRWEYENVNGRGTIEIYSKLVAGTLEDKLAEFAIILFSMANKYKMNVKSLRLDPDSMRDRSFEDLMMSMLKIEMTHYRVFKKIIILIGMLCGYCMMNGIDLLWFVNKRLLINIK</sequence>
<dbReference type="EMBL" id="QSAQ01000043">
    <property type="protein sequence ID" value="RGW64995.1"/>
    <property type="molecule type" value="Genomic_DNA"/>
</dbReference>
<dbReference type="EMBL" id="QSFW01000014">
    <property type="protein sequence ID" value="RHA86822.1"/>
    <property type="molecule type" value="Genomic_DNA"/>
</dbReference>
<evidence type="ECO:0000313" key="3">
    <source>
        <dbReference type="EMBL" id="RGW64995.1"/>
    </source>
</evidence>